<evidence type="ECO:0000313" key="11">
    <source>
        <dbReference type="Proteomes" id="UP000729402"/>
    </source>
</evidence>
<reference evidence="10" key="2">
    <citation type="submission" date="2021-02" db="EMBL/GenBank/DDBJ databases">
        <authorList>
            <person name="Kimball J.A."/>
            <person name="Haas M.W."/>
            <person name="Macchietto M."/>
            <person name="Kono T."/>
            <person name="Duquette J."/>
            <person name="Shao M."/>
        </authorList>
    </citation>
    <scope>NUCLEOTIDE SEQUENCE</scope>
    <source>
        <tissue evidence="10">Fresh leaf tissue</tissue>
    </source>
</reference>
<evidence type="ECO:0000256" key="5">
    <source>
        <dbReference type="ARBA" id="ARBA00023242"/>
    </source>
</evidence>
<feature type="compositionally biased region" description="Basic and acidic residues" evidence="7">
    <location>
        <begin position="416"/>
        <end position="438"/>
    </location>
</feature>
<dbReference type="EMBL" id="JAAALK010000079">
    <property type="protein sequence ID" value="KAG8097435.1"/>
    <property type="molecule type" value="Genomic_DNA"/>
</dbReference>
<feature type="compositionally biased region" description="Low complexity" evidence="7">
    <location>
        <begin position="623"/>
        <end position="634"/>
    </location>
</feature>
<feature type="compositionally biased region" description="Basic and acidic residues" evidence="7">
    <location>
        <begin position="916"/>
        <end position="928"/>
    </location>
</feature>
<name>A0A8J6BZI1_ZIZPA</name>
<feature type="region of interest" description="Disordered" evidence="7">
    <location>
        <begin position="506"/>
        <end position="583"/>
    </location>
</feature>
<evidence type="ECO:0000313" key="10">
    <source>
        <dbReference type="EMBL" id="KAG8097435.1"/>
    </source>
</evidence>
<evidence type="ECO:0000256" key="7">
    <source>
        <dbReference type="SAM" id="MobiDB-lite"/>
    </source>
</evidence>
<feature type="region of interest" description="Disordered" evidence="7">
    <location>
        <begin position="1160"/>
        <end position="1192"/>
    </location>
</feature>
<dbReference type="InterPro" id="IPR022003">
    <property type="entry name" value="RST"/>
</dbReference>
<comment type="subcellular location">
    <subcellularLocation>
        <location evidence="1">Nucleus</location>
    </subcellularLocation>
</comment>
<dbReference type="OrthoDB" id="21060at2759"/>
<comment type="similarity">
    <text evidence="2">Belongs to the TAF4 family.</text>
</comment>
<dbReference type="CDD" id="cd08045">
    <property type="entry name" value="HFD_TAF4"/>
    <property type="match status" value="1"/>
</dbReference>
<sequence length="1311" mass="143130">MSLLIPLTPSTLYPFSRTLVLLPRPISARFSPSPGRMSPALALRRAASWLSRGGVANAGAPRAACAGVLLGLGGARSTERRWQETAVEDRDVVWRDASGFLGTWGGTDDGAKPSWFRCAASSVFRPAFFVEQRFVRNARSFANGAAPEETSFGAAAASACEAGDHHSDKSAYASDKNKLGDRSLKLVSGSCYLPHPDKEETGGEDAHFIWDEQAIGIADGVGGWAGYGVDAGQYARDLMSHAVTAIQEESKDSIDLSRVLEKAHRNTTVKGSSTACIIALADQGIQAINLGDSGFILIRDGSTLFRSPIQQHDFNFTYQLESGNCSDLPSAAQVFRVPVASGDVIVAGTDGLFDNLYSNDITAVVVHGTRAGLEPQVTAQKIAALARQRAQDKNRQTPFSSAAQDAGYRYYGGKSDQIKEGPDRSELIKIHEAPSERKHTSRGSQLPSLLPPRDRQGEGEREAALLLQSKCDAMDPIMRLLEDDEDETLHSGADVEAFTAALNREVEGSGSGGGSASASSSAAASSSQPLDHGVGHVPQQSNSIFNHSHEQWQGSVKNEIGKQESQQQEQKHLHHTNEQPSRSELVFEGADNKHLQSNTQRECDQPKVKQDSGNNSQQNIAGQQQPLQQMRSQQTPSTNQTNSGPTVGKPPVVAFHMLIPILSHHLDKDKDMQVQSIFTKLRKNEITKDHFLKVIRSIVGDKLLKLAASQYQTQAAQAQRNPQTEPSNYSLLSQVSNPQNVPSSSMSGVEHKTYTLTHSMPVNQAIDSPRPPLFRPSSGQMQCNMGYPASESNMQKPNETINMSDVKRGHMIQSRPPNVHSVSVQATQHSVPHPQTSLPVLGTNSIHARPFPRPVGGLNVPLRPQMADSKQRGQLVQGAITTVARNMATRSTLQTNQSPWQQANKEQKTNSFTPTEHMDKGGGVHERQPSALSTSKSLTATSSSQHHRSHGTQAEANMQIQPAAQTPLPVAASKTPQKKTSAGQKKPLEALGSSPPPSNKKQKTSGGYHDQSIDQLNDVTAVSGVNLREEEEQLFSAPKEESRVSEIARKVVQLEEEKLILQKGPLTKKLAEIMRKCNLKSIGSDVERCLSMCVEERLRGFISNTIRLSKQRVDLEKSRHHTYPLSSDVRSHILRVNREAKEQWDKKLAEDAERIRKQNDGYDNTIVDSEKDKNESRSTSKHAKTYKEEDDKMRTTAANAALRVAAGGYDMLSKWQLLAERNKQRNEGGDSSGSMPGNMLPHKSSPRSGKGSREQQEIKKSGGVRRSTHIKVARSITVKDVIAALEREPQMLKSSLLFQLYGRSPTESSAK</sequence>
<feature type="region of interest" description="Disordered" evidence="7">
    <location>
        <begin position="891"/>
        <end position="953"/>
    </location>
</feature>
<protein>
    <submittedName>
        <fullName evidence="10">Uncharacterized protein</fullName>
    </submittedName>
</protein>
<feature type="region of interest" description="Disordered" evidence="7">
    <location>
        <begin position="1222"/>
        <end position="1270"/>
    </location>
</feature>
<proteinExistence type="inferred from homology"/>
<dbReference type="PANTHER" id="PTHR15138:SF24">
    <property type="entry name" value="OS03G0441000 PROTEIN"/>
    <property type="match status" value="1"/>
</dbReference>
<evidence type="ECO:0000259" key="8">
    <source>
        <dbReference type="PROSITE" id="PS51746"/>
    </source>
</evidence>
<feature type="compositionally biased region" description="Basic and acidic residues" evidence="7">
    <location>
        <begin position="452"/>
        <end position="461"/>
    </location>
</feature>
<organism evidence="10 11">
    <name type="scientific">Zizania palustris</name>
    <name type="common">Northern wild rice</name>
    <dbReference type="NCBI Taxonomy" id="103762"/>
    <lineage>
        <taxon>Eukaryota</taxon>
        <taxon>Viridiplantae</taxon>
        <taxon>Streptophyta</taxon>
        <taxon>Embryophyta</taxon>
        <taxon>Tracheophyta</taxon>
        <taxon>Spermatophyta</taxon>
        <taxon>Magnoliopsida</taxon>
        <taxon>Liliopsida</taxon>
        <taxon>Poales</taxon>
        <taxon>Poaceae</taxon>
        <taxon>BOP clade</taxon>
        <taxon>Oryzoideae</taxon>
        <taxon>Oryzeae</taxon>
        <taxon>Zizaniinae</taxon>
        <taxon>Zizania</taxon>
    </lineage>
</organism>
<feature type="compositionally biased region" description="Polar residues" evidence="7">
    <location>
        <begin position="611"/>
        <end position="622"/>
    </location>
</feature>
<accession>A0A8J6BZI1</accession>
<gene>
    <name evidence="10" type="ORF">GUJ93_ZPchr0013g35770</name>
</gene>
<dbReference type="PROSITE" id="PS51879">
    <property type="entry name" value="RST"/>
    <property type="match status" value="1"/>
</dbReference>
<dbReference type="SMART" id="SM00332">
    <property type="entry name" value="PP2Cc"/>
    <property type="match status" value="1"/>
</dbReference>
<feature type="region of interest" description="Disordered" evidence="7">
    <location>
        <begin position="388"/>
        <end position="461"/>
    </location>
</feature>
<feature type="region of interest" description="Disordered" evidence="7">
    <location>
        <begin position="596"/>
        <end position="651"/>
    </location>
</feature>
<feature type="compositionally biased region" description="Low complexity" evidence="7">
    <location>
        <begin position="930"/>
        <end position="944"/>
    </location>
</feature>
<dbReference type="GO" id="GO:0006367">
    <property type="term" value="P:transcription initiation at RNA polymerase II promoter"/>
    <property type="evidence" value="ECO:0007669"/>
    <property type="project" value="TreeGrafter"/>
</dbReference>
<feature type="compositionally biased region" description="Low complexity" evidence="7">
    <location>
        <begin position="516"/>
        <end position="527"/>
    </location>
</feature>
<evidence type="ECO:0000256" key="6">
    <source>
        <dbReference type="ARBA" id="ARBA00058775"/>
    </source>
</evidence>
<dbReference type="PANTHER" id="PTHR15138">
    <property type="entry name" value="TRANSCRIPTION INITIATION FACTOR TFIID SUBUNIT 4"/>
    <property type="match status" value="1"/>
</dbReference>
<feature type="region of interest" description="Disordered" evidence="7">
    <location>
        <begin position="968"/>
        <end position="1015"/>
    </location>
</feature>
<dbReference type="GO" id="GO:0003677">
    <property type="term" value="F:DNA binding"/>
    <property type="evidence" value="ECO:0007669"/>
    <property type="project" value="TreeGrafter"/>
</dbReference>
<evidence type="ECO:0000256" key="1">
    <source>
        <dbReference type="ARBA" id="ARBA00004123"/>
    </source>
</evidence>
<dbReference type="Pfam" id="PF13672">
    <property type="entry name" value="PP2C_2"/>
    <property type="match status" value="1"/>
</dbReference>
<feature type="compositionally biased region" description="Polar residues" evidence="7">
    <location>
        <begin position="974"/>
        <end position="983"/>
    </location>
</feature>
<evidence type="ECO:0000256" key="3">
    <source>
        <dbReference type="ARBA" id="ARBA00023015"/>
    </source>
</evidence>
<dbReference type="Pfam" id="PF12174">
    <property type="entry name" value="RST"/>
    <property type="match status" value="1"/>
</dbReference>
<keyword evidence="4" id="KW-0804">Transcription</keyword>
<dbReference type="FunFam" id="1.10.20.10:FF:000015">
    <property type="entry name" value="Transcription initiation factor TFIID subunit 4B"/>
    <property type="match status" value="1"/>
</dbReference>
<comment type="function">
    <text evidence="6">TAFs are components of the transcription factor IID (TFIID) complex that is essential for mediating regulation of RNA polymerase transcription.</text>
</comment>
<dbReference type="InterPro" id="IPR001932">
    <property type="entry name" value="PPM-type_phosphatase-like_dom"/>
</dbReference>
<dbReference type="InterPro" id="IPR045144">
    <property type="entry name" value="TAF4"/>
</dbReference>
<feature type="compositionally biased region" description="Polar residues" evidence="7">
    <location>
        <begin position="538"/>
        <end position="556"/>
    </location>
</feature>
<feature type="compositionally biased region" description="Basic and acidic residues" evidence="7">
    <location>
        <begin position="1168"/>
        <end position="1178"/>
    </location>
</feature>
<evidence type="ECO:0000259" key="9">
    <source>
        <dbReference type="PROSITE" id="PS51879"/>
    </source>
</evidence>
<dbReference type="InterPro" id="IPR007900">
    <property type="entry name" value="TAF4_C"/>
</dbReference>
<dbReference type="PROSITE" id="PS51746">
    <property type="entry name" value="PPM_2"/>
    <property type="match status" value="1"/>
</dbReference>
<dbReference type="SMART" id="SM00331">
    <property type="entry name" value="PP2C_SIG"/>
    <property type="match status" value="1"/>
</dbReference>
<feature type="compositionally biased region" description="Polar residues" evidence="7">
    <location>
        <begin position="891"/>
        <end position="914"/>
    </location>
</feature>
<dbReference type="Proteomes" id="UP000729402">
    <property type="component" value="Unassembled WGS sequence"/>
</dbReference>
<evidence type="ECO:0000256" key="2">
    <source>
        <dbReference type="ARBA" id="ARBA00006178"/>
    </source>
</evidence>
<keyword evidence="11" id="KW-1185">Reference proteome</keyword>
<feature type="domain" description="PPM-type phosphatase" evidence="8">
    <location>
        <begin position="190"/>
        <end position="409"/>
    </location>
</feature>
<feature type="compositionally biased region" description="Basic and acidic residues" evidence="7">
    <location>
        <begin position="1251"/>
        <end position="1260"/>
    </location>
</feature>
<keyword evidence="5" id="KW-0539">Nucleus</keyword>
<feature type="domain" description="RST" evidence="9">
    <location>
        <begin position="646"/>
        <end position="717"/>
    </location>
</feature>
<feature type="compositionally biased region" description="Polar residues" evidence="7">
    <location>
        <begin position="635"/>
        <end position="645"/>
    </location>
</feature>
<evidence type="ECO:0000256" key="4">
    <source>
        <dbReference type="ARBA" id="ARBA00023163"/>
    </source>
</evidence>
<dbReference type="GO" id="GO:0005669">
    <property type="term" value="C:transcription factor TFIID complex"/>
    <property type="evidence" value="ECO:0007669"/>
    <property type="project" value="InterPro"/>
</dbReference>
<comment type="caution">
    <text evidence="10">The sequence shown here is derived from an EMBL/GenBank/DDBJ whole genome shotgun (WGS) entry which is preliminary data.</text>
</comment>
<keyword evidence="3" id="KW-0805">Transcription regulation</keyword>
<dbReference type="Pfam" id="PF05236">
    <property type="entry name" value="TAF4"/>
    <property type="match status" value="1"/>
</dbReference>
<reference evidence="10" key="1">
    <citation type="journal article" date="2021" name="bioRxiv">
        <title>Whole Genome Assembly and Annotation of Northern Wild Rice, Zizania palustris L., Supports a Whole Genome Duplication in the Zizania Genus.</title>
        <authorList>
            <person name="Haas M."/>
            <person name="Kono T."/>
            <person name="Macchietto M."/>
            <person name="Millas R."/>
            <person name="McGilp L."/>
            <person name="Shao M."/>
            <person name="Duquette J."/>
            <person name="Hirsch C.N."/>
            <person name="Kimball J."/>
        </authorList>
    </citation>
    <scope>NUCLEOTIDE SEQUENCE</scope>
    <source>
        <tissue evidence="10">Fresh leaf tissue</tissue>
    </source>
</reference>
<dbReference type="GO" id="GO:0016251">
    <property type="term" value="F:RNA polymerase II general transcription initiation factor activity"/>
    <property type="evidence" value="ECO:0007669"/>
    <property type="project" value="TreeGrafter"/>
</dbReference>
<feature type="compositionally biased region" description="Basic and acidic residues" evidence="7">
    <location>
        <begin position="601"/>
        <end position="610"/>
    </location>
</feature>